<dbReference type="InterPro" id="IPR049945">
    <property type="entry name" value="AAA_22"/>
</dbReference>
<comment type="caution">
    <text evidence="3">The sequence shown here is derived from an EMBL/GenBank/DDBJ whole genome shotgun (WGS) entry which is preliminary data.</text>
</comment>
<feature type="domain" description="ORC1/DEAH AAA+ ATPase" evidence="2">
    <location>
        <begin position="44"/>
        <end position="223"/>
    </location>
</feature>
<gene>
    <name evidence="3" type="ORF">BDD14_4917</name>
</gene>
<feature type="region of interest" description="Disordered" evidence="1">
    <location>
        <begin position="1"/>
        <end position="21"/>
    </location>
</feature>
<accession>A0A4Q7Z0B1</accession>
<evidence type="ECO:0000313" key="4">
    <source>
        <dbReference type="Proteomes" id="UP000292958"/>
    </source>
</evidence>
<feature type="compositionally biased region" description="Polar residues" evidence="1">
    <location>
        <begin position="7"/>
        <end position="21"/>
    </location>
</feature>
<proteinExistence type="predicted"/>
<keyword evidence="4" id="KW-1185">Reference proteome</keyword>
<dbReference type="PANTHER" id="PTHR35894:SF5">
    <property type="entry name" value="MU-LIKE PROPHAGE FLUMU DNA TRANSPOSITION PROTEIN B"/>
    <property type="match status" value="1"/>
</dbReference>
<evidence type="ECO:0000313" key="3">
    <source>
        <dbReference type="EMBL" id="RZU43264.1"/>
    </source>
</evidence>
<name>A0A4Q7Z0B1_9BACT</name>
<dbReference type="InterPro" id="IPR052026">
    <property type="entry name" value="ExeA_AAA_ATPase_DNA-bind"/>
</dbReference>
<protein>
    <recommendedName>
        <fullName evidence="2">ORC1/DEAH AAA+ ATPase domain-containing protein</fullName>
    </recommendedName>
</protein>
<dbReference type="EMBL" id="SHKW01000001">
    <property type="protein sequence ID" value="RZU43264.1"/>
    <property type="molecule type" value="Genomic_DNA"/>
</dbReference>
<dbReference type="PANTHER" id="PTHR35894">
    <property type="entry name" value="GENERAL SECRETION PATHWAY PROTEIN A-RELATED"/>
    <property type="match status" value="1"/>
</dbReference>
<dbReference type="Pfam" id="PF13401">
    <property type="entry name" value="AAA_22"/>
    <property type="match status" value="1"/>
</dbReference>
<evidence type="ECO:0000256" key="1">
    <source>
        <dbReference type="SAM" id="MobiDB-lite"/>
    </source>
</evidence>
<evidence type="ECO:0000259" key="2">
    <source>
        <dbReference type="Pfam" id="PF13401"/>
    </source>
</evidence>
<reference evidence="3 4" key="1">
    <citation type="submission" date="2019-02" db="EMBL/GenBank/DDBJ databases">
        <title>Genomic Encyclopedia of Archaeal and Bacterial Type Strains, Phase II (KMG-II): from individual species to whole genera.</title>
        <authorList>
            <person name="Goeker M."/>
        </authorList>
    </citation>
    <scope>NUCLEOTIDE SEQUENCE [LARGE SCALE GENOMIC DNA]</scope>
    <source>
        <strain evidence="3 4">DSM 18101</strain>
    </source>
</reference>
<dbReference type="GO" id="GO:0016887">
    <property type="term" value="F:ATP hydrolysis activity"/>
    <property type="evidence" value="ECO:0007669"/>
    <property type="project" value="InterPro"/>
</dbReference>
<sequence>MQAAPLQKSSQPQRSNATATSSDESFVETLEYKRFVEFCDACRQYRYIGLCFGPPGVGKTLSAIRYSRNEIIGKVDPWTAELSIEPLLDTILYTPSVINSPSRIDHDIRRQREMLAGFARRPLRRESQAALVVLRARDEAHRKANLDKPLQKRTEVSSLKPMYLEAFTGFAAREKAMADPTTLVLIDEADRLRMTSLEQIRAIFDEGGAGLVLIGMPGIEKRMARFPQFYSRIGFVHEFRPLNTPEMQVLLERHWTPSGVHLPQDPLLPEVTAAIIRMTARNFRLLNRLLAQIERVLAVNGLHQITSDVVLAARESLVIGQV</sequence>
<dbReference type="SUPFAM" id="SSF52540">
    <property type="entry name" value="P-loop containing nucleoside triphosphate hydrolases"/>
    <property type="match status" value="1"/>
</dbReference>
<dbReference type="InterPro" id="IPR027417">
    <property type="entry name" value="P-loop_NTPase"/>
</dbReference>
<dbReference type="RefSeq" id="WP_130421694.1">
    <property type="nucleotide sequence ID" value="NZ_SHKW01000001.1"/>
</dbReference>
<organism evidence="3 4">
    <name type="scientific">Edaphobacter modestus</name>
    <dbReference type="NCBI Taxonomy" id="388466"/>
    <lineage>
        <taxon>Bacteria</taxon>
        <taxon>Pseudomonadati</taxon>
        <taxon>Acidobacteriota</taxon>
        <taxon>Terriglobia</taxon>
        <taxon>Terriglobales</taxon>
        <taxon>Acidobacteriaceae</taxon>
        <taxon>Edaphobacter</taxon>
    </lineage>
</organism>
<dbReference type="Gene3D" id="3.40.50.300">
    <property type="entry name" value="P-loop containing nucleotide triphosphate hydrolases"/>
    <property type="match status" value="1"/>
</dbReference>
<dbReference type="Proteomes" id="UP000292958">
    <property type="component" value="Unassembled WGS sequence"/>
</dbReference>
<dbReference type="OrthoDB" id="9801665at2"/>
<dbReference type="AlphaFoldDB" id="A0A4Q7Z0B1"/>